<keyword evidence="7" id="KW-1133">Transmembrane helix</keyword>
<evidence type="ECO:0000256" key="6">
    <source>
        <dbReference type="ARBA" id="ARBA00047475"/>
    </source>
</evidence>
<dbReference type="SUPFAM" id="SSF53756">
    <property type="entry name" value="UDP-Glycosyltransferase/glycogen phosphorylase"/>
    <property type="match status" value="1"/>
</dbReference>
<evidence type="ECO:0000256" key="8">
    <source>
        <dbReference type="SAM" id="SignalP"/>
    </source>
</evidence>
<dbReference type="Gene3D" id="3.40.50.2000">
    <property type="entry name" value="Glycogen Phosphorylase B"/>
    <property type="match status" value="1"/>
</dbReference>
<feature type="transmembrane region" description="Helical" evidence="7">
    <location>
        <begin position="578"/>
        <end position="594"/>
    </location>
</feature>
<evidence type="ECO:0000313" key="10">
    <source>
        <dbReference type="Proteomes" id="UP001152747"/>
    </source>
</evidence>
<keyword evidence="10" id="KW-1185">Reference proteome</keyword>
<dbReference type="OrthoDB" id="5835829at2759"/>
<evidence type="ECO:0000313" key="9">
    <source>
        <dbReference type="EMBL" id="CAI5440449.1"/>
    </source>
</evidence>
<dbReference type="InterPro" id="IPR050271">
    <property type="entry name" value="UDP-glycosyltransferase"/>
</dbReference>
<keyword evidence="7" id="KW-0472">Membrane</keyword>
<gene>
    <name evidence="9" type="ORF">CAMP_LOCUS3086</name>
</gene>
<proteinExistence type="inferred from homology"/>
<organism evidence="9 10">
    <name type="scientific">Caenorhabditis angaria</name>
    <dbReference type="NCBI Taxonomy" id="860376"/>
    <lineage>
        <taxon>Eukaryota</taxon>
        <taxon>Metazoa</taxon>
        <taxon>Ecdysozoa</taxon>
        <taxon>Nematoda</taxon>
        <taxon>Chromadorea</taxon>
        <taxon>Rhabditida</taxon>
        <taxon>Rhabditina</taxon>
        <taxon>Rhabditomorpha</taxon>
        <taxon>Rhabditoidea</taxon>
        <taxon>Rhabditidae</taxon>
        <taxon>Peloderinae</taxon>
        <taxon>Caenorhabditis</taxon>
    </lineage>
</organism>
<dbReference type="Pfam" id="PF00201">
    <property type="entry name" value="UDPGT"/>
    <property type="match status" value="2"/>
</dbReference>
<keyword evidence="7" id="KW-0812">Transmembrane</keyword>
<dbReference type="PANTHER" id="PTHR48043:SF68">
    <property type="entry name" value="GLUCURONOSYLTRANSFERASE"/>
    <property type="match status" value="1"/>
</dbReference>
<keyword evidence="3" id="KW-0328">Glycosyltransferase</keyword>
<dbReference type="EC" id="2.4.1.17" evidence="2"/>
<evidence type="ECO:0000256" key="3">
    <source>
        <dbReference type="ARBA" id="ARBA00022676"/>
    </source>
</evidence>
<comment type="similarity">
    <text evidence="1">Belongs to the UDP-glycosyltransferase family.</text>
</comment>
<comment type="catalytic activity">
    <reaction evidence="6">
        <text>glucuronate acceptor + UDP-alpha-D-glucuronate = acceptor beta-D-glucuronoside + UDP + H(+)</text>
        <dbReference type="Rhea" id="RHEA:21032"/>
        <dbReference type="ChEBI" id="CHEBI:15378"/>
        <dbReference type="ChEBI" id="CHEBI:58052"/>
        <dbReference type="ChEBI" id="CHEBI:58223"/>
        <dbReference type="ChEBI" id="CHEBI:132367"/>
        <dbReference type="ChEBI" id="CHEBI:132368"/>
        <dbReference type="EC" id="2.4.1.17"/>
    </reaction>
</comment>
<evidence type="ECO:0000256" key="7">
    <source>
        <dbReference type="SAM" id="Phobius"/>
    </source>
</evidence>
<feature type="signal peptide" evidence="8">
    <location>
        <begin position="1"/>
        <end position="21"/>
    </location>
</feature>
<evidence type="ECO:0000256" key="4">
    <source>
        <dbReference type="ARBA" id="ARBA00022679"/>
    </source>
</evidence>
<evidence type="ECO:0000256" key="2">
    <source>
        <dbReference type="ARBA" id="ARBA00012544"/>
    </source>
</evidence>
<sequence>MVAWKIVAIFFVATIFRDASATKIALFPSTGCYSHDVMMKQIGSQLDTTSNNITWIQTLLYDFGFGEMKLPERWTRLSLIGIDENGEYLQKNTGSLIWKQNVPFDFDTPFNIQGIKDFVLMLQRHQEYCTAMLEDRRFQQLRQENVTVAVLDHFLQECMGGLAHLLNTSVIQFSNWPLSDGYITSLNLPALPSSVPKTGTRLSGAQMTFLERCQNVLFHVAIALTRFVQMRTLDAMFASKGYPWIQVEMNEAQRPIYAARSEILFESVRPINNRVKFFGAANTPNPHNFISSMKSSKNSDKIHIQADFTVQKKWNLTEENNCDEIPCERGMRKRDTTRRRPWLFTTTTTTTDTQKIAQRRRHLESTYPELDWRQIDARPFILVTFGSVAQVENMHPELLRDLLATFAADKSRLVIWQSNLSRQEIARRHKIHVADNIQIATWIPIKELLAHENIEYIICHGGINTINELAMFGVPVLGVPLQGDQASNLARLVDLGSAELMTIIELNSALLPQKMAKMREKSSEMWRRSEILAKMVADHREFQRNSQVFWLNWVARNGKRIETRRFFRFEYLGDMENRFWAGCLAMVLAVLWVLK</sequence>
<dbReference type="EMBL" id="CANHGI010000001">
    <property type="protein sequence ID" value="CAI5440449.1"/>
    <property type="molecule type" value="Genomic_DNA"/>
</dbReference>
<evidence type="ECO:0000256" key="1">
    <source>
        <dbReference type="ARBA" id="ARBA00009995"/>
    </source>
</evidence>
<dbReference type="GO" id="GO:0015020">
    <property type="term" value="F:glucuronosyltransferase activity"/>
    <property type="evidence" value="ECO:0007669"/>
    <property type="project" value="UniProtKB-EC"/>
</dbReference>
<accession>A0A9P1I8Q4</accession>
<keyword evidence="4" id="KW-0808">Transferase</keyword>
<dbReference type="PANTHER" id="PTHR48043">
    <property type="entry name" value="EG:EG0003.4 PROTEIN-RELATED"/>
    <property type="match status" value="1"/>
</dbReference>
<dbReference type="AlphaFoldDB" id="A0A9P1I8Q4"/>
<reference evidence="9" key="1">
    <citation type="submission" date="2022-11" db="EMBL/GenBank/DDBJ databases">
        <authorList>
            <person name="Kikuchi T."/>
        </authorList>
    </citation>
    <scope>NUCLEOTIDE SEQUENCE</scope>
    <source>
        <strain evidence="9">PS1010</strain>
    </source>
</reference>
<comment type="caution">
    <text evidence="9">The sequence shown here is derived from an EMBL/GenBank/DDBJ whole genome shotgun (WGS) entry which is preliminary data.</text>
</comment>
<dbReference type="Proteomes" id="UP001152747">
    <property type="component" value="Unassembled WGS sequence"/>
</dbReference>
<dbReference type="InterPro" id="IPR002213">
    <property type="entry name" value="UDP_glucos_trans"/>
</dbReference>
<protein>
    <recommendedName>
        <fullName evidence="2">glucuronosyltransferase</fullName>
        <ecNumber evidence="2">2.4.1.17</ecNumber>
    </recommendedName>
</protein>
<name>A0A9P1I8Q4_9PELO</name>
<keyword evidence="5 8" id="KW-0732">Signal</keyword>
<feature type="chain" id="PRO_5040198352" description="glucuronosyltransferase" evidence="8">
    <location>
        <begin position="22"/>
        <end position="595"/>
    </location>
</feature>
<evidence type="ECO:0000256" key="5">
    <source>
        <dbReference type="ARBA" id="ARBA00022729"/>
    </source>
</evidence>